<dbReference type="GO" id="GO:0016757">
    <property type="term" value="F:glycosyltransferase activity"/>
    <property type="evidence" value="ECO:0007669"/>
    <property type="project" value="InterPro"/>
</dbReference>
<dbReference type="KEGG" id="samy:DB32_008776"/>
<dbReference type="InterPro" id="IPR049625">
    <property type="entry name" value="Glyco_transf_61_cat"/>
</dbReference>
<keyword evidence="3" id="KW-1185">Reference proteome</keyword>
<evidence type="ECO:0000259" key="1">
    <source>
        <dbReference type="Pfam" id="PF04577"/>
    </source>
</evidence>
<dbReference type="AlphaFoldDB" id="A0A0F6WAM2"/>
<proteinExistence type="predicted"/>
<organism evidence="2 3">
    <name type="scientific">Sandaracinus amylolyticus</name>
    <dbReference type="NCBI Taxonomy" id="927083"/>
    <lineage>
        <taxon>Bacteria</taxon>
        <taxon>Pseudomonadati</taxon>
        <taxon>Myxococcota</taxon>
        <taxon>Polyangia</taxon>
        <taxon>Polyangiales</taxon>
        <taxon>Sandaracinaceae</taxon>
        <taxon>Sandaracinus</taxon>
    </lineage>
</organism>
<protein>
    <recommendedName>
        <fullName evidence="1">Glycosyltransferase 61 catalytic domain-containing protein</fullName>
    </recommendedName>
</protein>
<feature type="domain" description="Glycosyltransferase 61 catalytic" evidence="1">
    <location>
        <begin position="148"/>
        <end position="291"/>
    </location>
</feature>
<gene>
    <name evidence="2" type="ORF">DB32_008776</name>
</gene>
<dbReference type="Proteomes" id="UP000034883">
    <property type="component" value="Chromosome"/>
</dbReference>
<accession>A0A0F6WAM2</accession>
<dbReference type="Pfam" id="PF04577">
    <property type="entry name" value="Glyco_transf_61"/>
    <property type="match status" value="1"/>
</dbReference>
<dbReference type="EMBL" id="CP011125">
    <property type="protein sequence ID" value="AKF11627.1"/>
    <property type="molecule type" value="Genomic_DNA"/>
</dbReference>
<evidence type="ECO:0000313" key="2">
    <source>
        <dbReference type="EMBL" id="AKF11627.1"/>
    </source>
</evidence>
<reference evidence="2 3" key="1">
    <citation type="submission" date="2015-03" db="EMBL/GenBank/DDBJ databases">
        <title>Genome assembly of Sandaracinus amylolyticus DSM 53668.</title>
        <authorList>
            <person name="Sharma G."/>
            <person name="Subramanian S."/>
        </authorList>
    </citation>
    <scope>NUCLEOTIDE SEQUENCE [LARGE SCALE GENOMIC DNA]</scope>
    <source>
        <strain evidence="2 3">DSM 53668</strain>
    </source>
</reference>
<evidence type="ECO:0000313" key="3">
    <source>
        <dbReference type="Proteomes" id="UP000034883"/>
    </source>
</evidence>
<name>A0A0F6WAM2_9BACT</name>
<dbReference type="OrthoDB" id="6935590at2"/>
<dbReference type="RefSeq" id="WP_157070373.1">
    <property type="nucleotide sequence ID" value="NZ_CP011125.1"/>
</dbReference>
<sequence>MIGKWTPLPALHGAARLFGWKGSPLQDVADRTWTLSPARRARHPRAFFLPNQLERVRHTMFSEGDAREEVEGGVVDHAPTRAFLFQNAWLLDGVLYKGRGHECVRARTRRIPPLRVQHELARGAVYSTFAGMQYFGNWLLHDCLSYPLAAAEGEPVTISRKTVGCHEPTYEEWLGMKPSRLDAVFFRELVLFDDFGYTEHKRARFRALREKLFARVDVKPHPGVFVVRGRTGQGKPRVLENEAALAEMLAQRRGFRVLDPARTDVATIVKTCAGARVVVGVEGSGLAHGILGLAPGGSLLVLQPPDRFVTVYKNTVEREDQHFAFVVGHPRGDDFYVDPAEVERTLDMLPPARV</sequence>